<accession>A0A3M8BMM8</accession>
<feature type="domain" description="Helix-turn-helix" evidence="1">
    <location>
        <begin position="51"/>
        <end position="98"/>
    </location>
</feature>
<dbReference type="SUPFAM" id="SSF46955">
    <property type="entry name" value="Putative DNA-binding domain"/>
    <property type="match status" value="1"/>
</dbReference>
<dbReference type="Proteomes" id="UP000282028">
    <property type="component" value="Unassembled WGS sequence"/>
</dbReference>
<dbReference type="Pfam" id="PF12728">
    <property type="entry name" value="HTH_17"/>
    <property type="match status" value="1"/>
</dbReference>
<dbReference type="EMBL" id="RHHR01000081">
    <property type="protein sequence ID" value="RNB64594.1"/>
    <property type="molecule type" value="Genomic_DNA"/>
</dbReference>
<evidence type="ECO:0000259" key="1">
    <source>
        <dbReference type="Pfam" id="PF12728"/>
    </source>
</evidence>
<name>A0A3M8BMM8_9BACL</name>
<organism evidence="2 3">
    <name type="scientific">Brevibacillus invocatus</name>
    <dbReference type="NCBI Taxonomy" id="173959"/>
    <lineage>
        <taxon>Bacteria</taxon>
        <taxon>Bacillati</taxon>
        <taxon>Bacillota</taxon>
        <taxon>Bacilli</taxon>
        <taxon>Bacillales</taxon>
        <taxon>Paenibacillaceae</taxon>
        <taxon>Brevibacillus</taxon>
    </lineage>
</organism>
<comment type="caution">
    <text evidence="2">The sequence shown here is derived from an EMBL/GenBank/DDBJ whole genome shotgun (WGS) entry which is preliminary data.</text>
</comment>
<evidence type="ECO:0000313" key="2">
    <source>
        <dbReference type="EMBL" id="RNB64594.1"/>
    </source>
</evidence>
<sequence>MVSLQLRYARLVYIKEEAFYLDQINYEKEKELGLTPSLNDVLNVIEDDAVFSPDQVAHLVGRAPKTVRRWCSEGRINAYSWGGRYVVYGVDIKAFMKKAHNRKKHVKAICQ</sequence>
<gene>
    <name evidence="2" type="ORF">EDM52_24065</name>
</gene>
<reference evidence="2 3" key="1">
    <citation type="submission" date="2018-10" db="EMBL/GenBank/DDBJ databases">
        <title>Phylogenomics of Brevibacillus.</title>
        <authorList>
            <person name="Dunlap C."/>
        </authorList>
    </citation>
    <scope>NUCLEOTIDE SEQUENCE [LARGE SCALE GENOMIC DNA]</scope>
    <source>
        <strain evidence="2 3">JCM 12215</strain>
    </source>
</reference>
<dbReference type="OrthoDB" id="2627698at2"/>
<dbReference type="InterPro" id="IPR041657">
    <property type="entry name" value="HTH_17"/>
</dbReference>
<evidence type="ECO:0000313" key="3">
    <source>
        <dbReference type="Proteomes" id="UP000282028"/>
    </source>
</evidence>
<dbReference type="AlphaFoldDB" id="A0A3M8BMM8"/>
<dbReference type="InterPro" id="IPR009061">
    <property type="entry name" value="DNA-bd_dom_put_sf"/>
</dbReference>
<proteinExistence type="predicted"/>
<keyword evidence="3" id="KW-1185">Reference proteome</keyword>
<dbReference type="GO" id="GO:0003677">
    <property type="term" value="F:DNA binding"/>
    <property type="evidence" value="ECO:0007669"/>
    <property type="project" value="UniProtKB-KW"/>
</dbReference>
<keyword evidence="2" id="KW-0238">DNA-binding</keyword>
<protein>
    <submittedName>
        <fullName evidence="2">DNA-binding protein</fullName>
    </submittedName>
</protein>